<dbReference type="Pfam" id="PF00390">
    <property type="entry name" value="malic"/>
    <property type="match status" value="2"/>
</dbReference>
<evidence type="ECO:0000259" key="14">
    <source>
        <dbReference type="SMART" id="SM01274"/>
    </source>
</evidence>
<keyword evidence="8" id="KW-0511">Multifunctional enzyme</keyword>
<evidence type="ECO:0000256" key="8">
    <source>
        <dbReference type="ARBA" id="ARBA00023268"/>
    </source>
</evidence>
<dbReference type="Gene3D" id="3.40.50.10950">
    <property type="match status" value="1"/>
</dbReference>
<evidence type="ECO:0000256" key="1">
    <source>
        <dbReference type="ARBA" id="ARBA00001936"/>
    </source>
</evidence>
<dbReference type="Gene3D" id="3.40.50.720">
    <property type="entry name" value="NAD(P)-binding Rossmann-like Domain"/>
    <property type="match status" value="1"/>
</dbReference>
<organism evidence="15 16">
    <name type="scientific">Limimonas halophila</name>
    <dbReference type="NCBI Taxonomy" id="1082479"/>
    <lineage>
        <taxon>Bacteria</taxon>
        <taxon>Pseudomonadati</taxon>
        <taxon>Pseudomonadota</taxon>
        <taxon>Alphaproteobacteria</taxon>
        <taxon>Rhodospirillales</taxon>
        <taxon>Rhodovibrionaceae</taxon>
        <taxon>Limimonas</taxon>
    </lineage>
</organism>
<dbReference type="InterPro" id="IPR051674">
    <property type="entry name" value="Malate_Decarboxylase"/>
</dbReference>
<dbReference type="SUPFAM" id="SSF53659">
    <property type="entry name" value="Isocitrate/Isopropylmalate dehydrogenase-like"/>
    <property type="match status" value="1"/>
</dbReference>
<comment type="similarity">
    <text evidence="3">In the N-terminal section; belongs to the malic enzymes family.</text>
</comment>
<dbReference type="SUPFAM" id="SSF51735">
    <property type="entry name" value="NAD(P)-binding Rossmann-fold domains"/>
    <property type="match status" value="1"/>
</dbReference>
<dbReference type="FunFam" id="3.40.50.10380:FF:000003">
    <property type="entry name" value="NADP-dependent malic enzyme"/>
    <property type="match status" value="1"/>
</dbReference>
<feature type="domain" description="Malic enzyme N-terminal" evidence="14">
    <location>
        <begin position="18"/>
        <end position="151"/>
    </location>
</feature>
<dbReference type="Pfam" id="PF01515">
    <property type="entry name" value="PTA_PTB"/>
    <property type="match status" value="1"/>
</dbReference>
<dbReference type="OrthoDB" id="9805787at2"/>
<dbReference type="InterPro" id="IPR036291">
    <property type="entry name" value="NAD(P)-bd_dom_sf"/>
</dbReference>
<dbReference type="PIRSF" id="PIRSF036684">
    <property type="entry name" value="ME_PTA"/>
    <property type="match status" value="1"/>
</dbReference>
<accession>A0A1G7UNE8</accession>
<feature type="binding site" evidence="11">
    <location>
        <begin position="76"/>
        <end position="83"/>
    </location>
    <ligand>
        <name>NADP(+)</name>
        <dbReference type="ChEBI" id="CHEBI:58349"/>
    </ligand>
</feature>
<evidence type="ECO:0000256" key="7">
    <source>
        <dbReference type="ARBA" id="ARBA00023002"/>
    </source>
</evidence>
<gene>
    <name evidence="15" type="ORF">SAMN05216241_11541</name>
</gene>
<dbReference type="FunFam" id="3.40.50.720:FF:000095">
    <property type="entry name" value="NADP-dependent malic enzyme"/>
    <property type="match status" value="1"/>
</dbReference>
<evidence type="ECO:0000259" key="13">
    <source>
        <dbReference type="SMART" id="SM00919"/>
    </source>
</evidence>
<dbReference type="InterPro" id="IPR037062">
    <property type="entry name" value="Malic_N_dom_sf"/>
</dbReference>
<dbReference type="PANTHER" id="PTHR43237">
    <property type="entry name" value="NADP-DEPENDENT MALIC ENZYME"/>
    <property type="match status" value="1"/>
</dbReference>
<dbReference type="PANTHER" id="PTHR43237:SF4">
    <property type="entry name" value="NADP-DEPENDENT MALIC ENZYME"/>
    <property type="match status" value="1"/>
</dbReference>
<dbReference type="RefSeq" id="WP_090022016.1">
    <property type="nucleotide sequence ID" value="NZ_FNCE01000015.1"/>
</dbReference>
<keyword evidence="7" id="KW-0560">Oxidoreductase</keyword>
<feature type="binding site" evidence="11">
    <location>
        <position position="162"/>
    </location>
    <ligand>
        <name>a divalent metal cation</name>
        <dbReference type="ChEBI" id="CHEBI:60240"/>
    </ligand>
</feature>
<evidence type="ECO:0000256" key="5">
    <source>
        <dbReference type="ARBA" id="ARBA00008785"/>
    </source>
</evidence>
<comment type="cofactor">
    <cofactor evidence="2">
        <name>Mg(2+)</name>
        <dbReference type="ChEBI" id="CHEBI:18420"/>
    </cofactor>
</comment>
<feature type="domain" description="Malic enzyme NAD-binding" evidence="13">
    <location>
        <begin position="163"/>
        <end position="400"/>
    </location>
</feature>
<sequence>MADDLRDAALAYHREPVPGKIEVTPTKPLGNQRDLALAYSPGVAAACQAIEADPQEAANLTARGNLVAVVTNGSAVLGLGGIGPLAAKPVMEGKGVLFKKFAGIDVFDLELAQDDPDKFIEAVAALEPTFGGVNLEDIKAPECFQIEDALRERMNIPVFHDDQHGTAIIVGAAIYNALRLRGKRFDEVKLVCAGAGAAALACLNLLQTLGLKRENIWVCDIHGVVHAGREAAMDPWKAQYAQETDARTLDEVIEGADIFLGLSAPRVLNKDMVRKMSQPPIIMALANPEPEIMPDDAREVSPEAIIATGRSDYPNQVNNVLCFPFMFRGALDVGASTINEEMKAAAVKALADLALAEPSEVVATAYGGEDLRFGPDYLIPRPFDPRLILELAPAVAKAAMDSGVAHRPIEDFQAYTQRLSEFVFRSGMVMKPVFERAAQDPKRVIYAEGEDSRILRAAQVVVDEGLAQPILIGRPDVIEMRIERLGLRIRLGEDVGYINPHSDPRYNAYWSSYHQLMQRKGVKPDDARTIVRTNQTVIAALAVYRGDADAMICGVEGIYRWHVTHVEDVLGKAPGVKNLSALSLLLTPQGTYFMSDTYVSDDPSAEEVVEMTLQSAQAVRAFGITPKVALLSHANFGNAESATARKMREAVRQLHTHHPELEVEGEMHGDAALSEEVRYRIFPNSKLSGTANLLIMPTIDAANISMNLVRILGEGLSIGPLLLGAARPAHVLTPSVTARGVVNMSAVAVVDAQKQDAAAEDVRPAMST</sequence>
<dbReference type="GO" id="GO:0051287">
    <property type="term" value="F:NAD binding"/>
    <property type="evidence" value="ECO:0007669"/>
    <property type="project" value="InterPro"/>
</dbReference>
<dbReference type="Pfam" id="PF03949">
    <property type="entry name" value="Malic_M"/>
    <property type="match status" value="1"/>
</dbReference>
<keyword evidence="16" id="KW-1185">Reference proteome</keyword>
<dbReference type="InterPro" id="IPR012301">
    <property type="entry name" value="Malic_N_dom"/>
</dbReference>
<feature type="binding site" evidence="10">
    <location>
        <position position="137"/>
    </location>
    <ligand>
        <name>a divalent metal cation</name>
        <dbReference type="ChEBI" id="CHEBI:60240"/>
    </ligand>
</feature>
<evidence type="ECO:0000256" key="9">
    <source>
        <dbReference type="PIRSR" id="PIRSR036684-1"/>
    </source>
</evidence>
<dbReference type="Gene3D" id="3.40.50.10380">
    <property type="entry name" value="Malic enzyme, N-terminal domain"/>
    <property type="match status" value="1"/>
</dbReference>
<evidence type="ECO:0000256" key="3">
    <source>
        <dbReference type="ARBA" id="ARBA00007686"/>
    </source>
</evidence>
<dbReference type="SUPFAM" id="SSF53223">
    <property type="entry name" value="Aminoacid dehydrogenase-like, N-terminal domain"/>
    <property type="match status" value="1"/>
</dbReference>
<comment type="cofactor">
    <cofactor evidence="1">
        <name>Mn(2+)</name>
        <dbReference type="ChEBI" id="CHEBI:29035"/>
    </cofactor>
</comment>
<dbReference type="GO" id="GO:0016746">
    <property type="term" value="F:acyltransferase activity"/>
    <property type="evidence" value="ECO:0007669"/>
    <property type="project" value="InterPro"/>
</dbReference>
<reference evidence="15 16" key="1">
    <citation type="submission" date="2016-10" db="EMBL/GenBank/DDBJ databases">
        <authorList>
            <person name="de Groot N.N."/>
        </authorList>
    </citation>
    <scope>NUCLEOTIDE SEQUENCE [LARGE SCALE GENOMIC DNA]</scope>
    <source>
        <strain evidence="15 16">DSM 25584</strain>
    </source>
</reference>
<evidence type="ECO:0000256" key="10">
    <source>
        <dbReference type="PIRSR" id="PIRSR036684-2"/>
    </source>
</evidence>
<dbReference type="PRINTS" id="PR00072">
    <property type="entry name" value="MALOXRDTASE"/>
</dbReference>
<dbReference type="CDD" id="cd05311">
    <property type="entry name" value="NAD_bind_2_malic_enz"/>
    <property type="match status" value="1"/>
</dbReference>
<dbReference type="EMBL" id="FNCE01000015">
    <property type="protein sequence ID" value="SDG48868.1"/>
    <property type="molecule type" value="Genomic_DNA"/>
</dbReference>
<evidence type="ECO:0000313" key="16">
    <source>
        <dbReference type="Proteomes" id="UP000199415"/>
    </source>
</evidence>
<dbReference type="SMART" id="SM01274">
    <property type="entry name" value="malic"/>
    <property type="match status" value="1"/>
</dbReference>
<dbReference type="STRING" id="1082479.SAMN05216241_11541"/>
<dbReference type="InterPro" id="IPR002505">
    <property type="entry name" value="PTA_PTB"/>
</dbReference>
<feature type="active site" description="Proton acceptor" evidence="9">
    <location>
        <position position="94"/>
    </location>
</feature>
<dbReference type="InterPro" id="IPR012302">
    <property type="entry name" value="Malic_NAD-bd"/>
</dbReference>
<dbReference type="InterPro" id="IPR012188">
    <property type="entry name" value="ME_PTA"/>
</dbReference>
<dbReference type="InterPro" id="IPR042113">
    <property type="entry name" value="P_AcTrfase_dom1"/>
</dbReference>
<proteinExistence type="inferred from homology"/>
<feature type="binding site" evidence="10">
    <location>
        <position position="136"/>
    </location>
    <ligand>
        <name>a divalent metal cation</name>
        <dbReference type="ChEBI" id="CHEBI:60240"/>
    </ligand>
</feature>
<comment type="similarity">
    <text evidence="5 12">Belongs to the malic enzymes family.</text>
</comment>
<evidence type="ECO:0000256" key="11">
    <source>
        <dbReference type="PIRSR" id="PIRSR036684-3"/>
    </source>
</evidence>
<protein>
    <submittedName>
        <fullName evidence="15">Malate dehydrogenase (Oxaloacetate-decarboxylating)(NADP+)</fullName>
    </submittedName>
</protein>
<comment type="similarity">
    <text evidence="4">In the C-terminal section; belongs to the phosphate acetyltransferase and butyryltransferase family.</text>
</comment>
<evidence type="ECO:0000256" key="12">
    <source>
        <dbReference type="RuleBase" id="RU003427"/>
    </source>
</evidence>
<dbReference type="InterPro" id="IPR045213">
    <property type="entry name" value="Malic_NAD-bd_bact_type"/>
</dbReference>
<keyword evidence="11" id="KW-0521">NADP</keyword>
<evidence type="ECO:0000256" key="6">
    <source>
        <dbReference type="ARBA" id="ARBA00022723"/>
    </source>
</evidence>
<name>A0A1G7UNE8_9PROT</name>
<evidence type="ECO:0000313" key="15">
    <source>
        <dbReference type="EMBL" id="SDG48868.1"/>
    </source>
</evidence>
<dbReference type="GO" id="GO:0004470">
    <property type="term" value="F:malic enzyme activity"/>
    <property type="evidence" value="ECO:0007669"/>
    <property type="project" value="InterPro"/>
</dbReference>
<dbReference type="SMART" id="SM00919">
    <property type="entry name" value="Malic_M"/>
    <property type="match status" value="1"/>
</dbReference>
<feature type="binding site" evidence="11">
    <location>
        <position position="287"/>
    </location>
    <ligand>
        <name>a divalent metal cation</name>
        <dbReference type="ChEBI" id="CHEBI:60240"/>
    </ligand>
</feature>
<dbReference type="GO" id="GO:0016616">
    <property type="term" value="F:oxidoreductase activity, acting on the CH-OH group of donors, NAD or NADP as acceptor"/>
    <property type="evidence" value="ECO:0007669"/>
    <property type="project" value="InterPro"/>
</dbReference>
<dbReference type="InterPro" id="IPR046346">
    <property type="entry name" value="Aminoacid_DH-like_N_sf"/>
</dbReference>
<dbReference type="InterPro" id="IPR001891">
    <property type="entry name" value="Malic_OxRdtase"/>
</dbReference>
<dbReference type="GO" id="GO:0046872">
    <property type="term" value="F:metal ion binding"/>
    <property type="evidence" value="ECO:0007669"/>
    <property type="project" value="UniProtKB-KW"/>
</dbReference>
<evidence type="ECO:0000256" key="4">
    <source>
        <dbReference type="ARBA" id="ARBA00008756"/>
    </source>
</evidence>
<dbReference type="Gene3D" id="3.40.50.10750">
    <property type="entry name" value="Isocitrate/Isopropylmalate dehydrogenase-like"/>
    <property type="match status" value="1"/>
</dbReference>
<dbReference type="Proteomes" id="UP000199415">
    <property type="component" value="Unassembled WGS sequence"/>
</dbReference>
<dbReference type="InterPro" id="IPR042112">
    <property type="entry name" value="P_AcTrfase_dom2"/>
</dbReference>
<dbReference type="GO" id="GO:0006108">
    <property type="term" value="P:malate metabolic process"/>
    <property type="evidence" value="ECO:0007669"/>
    <property type="project" value="InterPro"/>
</dbReference>
<evidence type="ECO:0000256" key="2">
    <source>
        <dbReference type="ARBA" id="ARBA00001946"/>
    </source>
</evidence>
<dbReference type="AlphaFoldDB" id="A0A1G7UNE8"/>
<keyword evidence="6 10" id="KW-0479">Metal-binding</keyword>